<evidence type="ECO:0000256" key="4">
    <source>
        <dbReference type="ARBA" id="ARBA00022692"/>
    </source>
</evidence>
<evidence type="ECO:0000256" key="1">
    <source>
        <dbReference type="ARBA" id="ARBA00004651"/>
    </source>
</evidence>
<dbReference type="Gene3D" id="1.20.1250.20">
    <property type="entry name" value="MFS general substrate transporter like domains"/>
    <property type="match status" value="1"/>
</dbReference>
<keyword evidence="2" id="KW-0813">Transport</keyword>
<dbReference type="Proteomes" id="UP001595975">
    <property type="component" value="Unassembled WGS sequence"/>
</dbReference>
<proteinExistence type="predicted"/>
<feature type="transmembrane region" description="Helical" evidence="8">
    <location>
        <begin position="359"/>
        <end position="379"/>
    </location>
</feature>
<sequence length="447" mass="45754">MTGTVKQQRQQRRGAGGPLRRVQIGNALSAFGSGFTMPYMFVYVDQVRGLGSLAAGMVFTVFALAALAVLPFTGRGIDRYGPRPVLLAGAALASVGAFAFGHATGTPALLVSSFLFGAGVTTCQPALATMIVRCSTAATRSHAFALQFTLVNLGMGIGALVGGQIVDVADPASLTRLFTIEAATFLGLALVTGTARIPNAAPVLVQDAADGPQGLRALLADKAMVRLCVLAGLIFFTCYGQFESGVAAFATDTVGTAPSTLGIAIGANALTIVVLQMFVVRITARRRRTTAMAAAGVVWLGAWAMALVAGLIRTEAMAATVAIVSIYALFGVGESLLAPTMGPIVADLAPARLLGTYNAGYALVKQIAIAVGPAVGVLLVGSGTWPLYLAAMAGCTVLIVVLALRLRPYLTAAQDNAPQGAPAADERTPAAPVRTPARPVRELQTAA</sequence>
<comment type="subcellular location">
    <subcellularLocation>
        <location evidence="1">Cell membrane</location>
        <topology evidence="1">Multi-pass membrane protein</topology>
    </subcellularLocation>
</comment>
<evidence type="ECO:0000256" key="8">
    <source>
        <dbReference type="SAM" id="Phobius"/>
    </source>
</evidence>
<feature type="transmembrane region" description="Helical" evidence="8">
    <location>
        <begin position="262"/>
        <end position="280"/>
    </location>
</feature>
<feature type="region of interest" description="Disordered" evidence="7">
    <location>
        <begin position="416"/>
        <end position="447"/>
    </location>
</feature>
<name>A0ABW0XCL3_9ACTN</name>
<keyword evidence="5 8" id="KW-1133">Transmembrane helix</keyword>
<feature type="transmembrane region" description="Helical" evidence="8">
    <location>
        <begin position="53"/>
        <end position="73"/>
    </location>
</feature>
<feature type="domain" description="Major facilitator superfamily (MFS) profile" evidence="9">
    <location>
        <begin position="18"/>
        <end position="411"/>
    </location>
</feature>
<feature type="transmembrane region" description="Helical" evidence="8">
    <location>
        <begin position="223"/>
        <end position="242"/>
    </location>
</feature>
<comment type="caution">
    <text evidence="10">The sequence shown here is derived from an EMBL/GenBank/DDBJ whole genome shotgun (WGS) entry which is preliminary data.</text>
</comment>
<dbReference type="InterPro" id="IPR020846">
    <property type="entry name" value="MFS_dom"/>
</dbReference>
<protein>
    <submittedName>
        <fullName evidence="10">MFS transporter</fullName>
    </submittedName>
</protein>
<dbReference type="PROSITE" id="PS50850">
    <property type="entry name" value="MFS"/>
    <property type="match status" value="1"/>
</dbReference>
<feature type="transmembrane region" description="Helical" evidence="8">
    <location>
        <begin position="144"/>
        <end position="166"/>
    </location>
</feature>
<feature type="transmembrane region" description="Helical" evidence="8">
    <location>
        <begin position="292"/>
        <end position="312"/>
    </location>
</feature>
<dbReference type="Pfam" id="PF07690">
    <property type="entry name" value="MFS_1"/>
    <property type="match status" value="1"/>
</dbReference>
<dbReference type="EMBL" id="JBHSOF010000059">
    <property type="protein sequence ID" value="MFC5667532.1"/>
    <property type="molecule type" value="Genomic_DNA"/>
</dbReference>
<dbReference type="SUPFAM" id="SSF103473">
    <property type="entry name" value="MFS general substrate transporter"/>
    <property type="match status" value="1"/>
</dbReference>
<reference evidence="11" key="1">
    <citation type="journal article" date="2019" name="Int. J. Syst. Evol. Microbiol.">
        <title>The Global Catalogue of Microorganisms (GCM) 10K type strain sequencing project: providing services to taxonomists for standard genome sequencing and annotation.</title>
        <authorList>
            <consortium name="The Broad Institute Genomics Platform"/>
            <consortium name="The Broad Institute Genome Sequencing Center for Infectious Disease"/>
            <person name="Wu L."/>
            <person name="Ma J."/>
        </authorList>
    </citation>
    <scope>NUCLEOTIDE SEQUENCE [LARGE SCALE GENOMIC DNA]</scope>
    <source>
        <strain evidence="11">CGMCC 4.1437</strain>
    </source>
</reference>
<organism evidence="10 11">
    <name type="scientific">Kitasatospora misakiensis</name>
    <dbReference type="NCBI Taxonomy" id="67330"/>
    <lineage>
        <taxon>Bacteria</taxon>
        <taxon>Bacillati</taxon>
        <taxon>Actinomycetota</taxon>
        <taxon>Actinomycetes</taxon>
        <taxon>Kitasatosporales</taxon>
        <taxon>Streptomycetaceae</taxon>
        <taxon>Kitasatospora</taxon>
    </lineage>
</organism>
<dbReference type="InterPro" id="IPR036259">
    <property type="entry name" value="MFS_trans_sf"/>
</dbReference>
<feature type="transmembrane region" description="Helical" evidence="8">
    <location>
        <begin position="85"/>
        <end position="103"/>
    </location>
</feature>
<dbReference type="InterPro" id="IPR011701">
    <property type="entry name" value="MFS"/>
</dbReference>
<keyword evidence="4 8" id="KW-0812">Transmembrane</keyword>
<feature type="transmembrane region" description="Helical" evidence="8">
    <location>
        <begin position="385"/>
        <end position="404"/>
    </location>
</feature>
<evidence type="ECO:0000313" key="10">
    <source>
        <dbReference type="EMBL" id="MFC5667532.1"/>
    </source>
</evidence>
<evidence type="ECO:0000256" key="3">
    <source>
        <dbReference type="ARBA" id="ARBA00022475"/>
    </source>
</evidence>
<evidence type="ECO:0000256" key="5">
    <source>
        <dbReference type="ARBA" id="ARBA00022989"/>
    </source>
</evidence>
<feature type="compositionally biased region" description="Low complexity" evidence="7">
    <location>
        <begin position="429"/>
        <end position="438"/>
    </location>
</feature>
<gene>
    <name evidence="10" type="ORF">ACFP3U_31750</name>
</gene>
<evidence type="ECO:0000256" key="7">
    <source>
        <dbReference type="SAM" id="MobiDB-lite"/>
    </source>
</evidence>
<accession>A0ABW0XCL3</accession>
<feature type="transmembrane region" description="Helical" evidence="8">
    <location>
        <begin position="318"/>
        <end position="338"/>
    </location>
</feature>
<evidence type="ECO:0000256" key="6">
    <source>
        <dbReference type="ARBA" id="ARBA00023136"/>
    </source>
</evidence>
<feature type="transmembrane region" description="Helical" evidence="8">
    <location>
        <begin position="172"/>
        <end position="191"/>
    </location>
</feature>
<dbReference type="InterPro" id="IPR050171">
    <property type="entry name" value="MFS_Transporters"/>
</dbReference>
<evidence type="ECO:0000313" key="11">
    <source>
        <dbReference type="Proteomes" id="UP001595975"/>
    </source>
</evidence>
<keyword evidence="11" id="KW-1185">Reference proteome</keyword>
<feature type="transmembrane region" description="Helical" evidence="8">
    <location>
        <begin position="21"/>
        <end position="41"/>
    </location>
</feature>
<evidence type="ECO:0000256" key="2">
    <source>
        <dbReference type="ARBA" id="ARBA00022448"/>
    </source>
</evidence>
<keyword evidence="6 8" id="KW-0472">Membrane</keyword>
<dbReference type="PANTHER" id="PTHR23517:SF2">
    <property type="entry name" value="MULTIDRUG RESISTANCE PROTEIN MDTH"/>
    <property type="match status" value="1"/>
</dbReference>
<feature type="transmembrane region" description="Helical" evidence="8">
    <location>
        <begin position="109"/>
        <end position="132"/>
    </location>
</feature>
<evidence type="ECO:0000259" key="9">
    <source>
        <dbReference type="PROSITE" id="PS50850"/>
    </source>
</evidence>
<dbReference type="RefSeq" id="WP_380229198.1">
    <property type="nucleotide sequence ID" value="NZ_JBHSOF010000059.1"/>
</dbReference>
<dbReference type="PANTHER" id="PTHR23517">
    <property type="entry name" value="RESISTANCE PROTEIN MDTM, PUTATIVE-RELATED-RELATED"/>
    <property type="match status" value="1"/>
</dbReference>
<keyword evidence="3" id="KW-1003">Cell membrane</keyword>